<keyword evidence="9" id="KW-1185">Reference proteome</keyword>
<dbReference type="RefSeq" id="WP_102632598.1">
    <property type="nucleotide sequence ID" value="NZ_CADIJZ010000009.1"/>
</dbReference>
<keyword evidence="3" id="KW-0479">Metal-binding</keyword>
<dbReference type="PANTHER" id="PTHR11820:SF7">
    <property type="entry name" value="ACYLPYRUVASE FAHD1, MITOCHONDRIAL"/>
    <property type="match status" value="1"/>
</dbReference>
<feature type="domain" description="Rv2993c-like N-terminal" evidence="6">
    <location>
        <begin position="1"/>
        <end position="51"/>
    </location>
</feature>
<dbReference type="InterPro" id="IPR018833">
    <property type="entry name" value="Rv2993c-like_N"/>
</dbReference>
<keyword evidence="8" id="KW-0413">Isomerase</keyword>
<accession>A0A2N7WM65</accession>
<gene>
    <name evidence="8" type="ORF">C0Z16_13150</name>
    <name evidence="7" type="ORF">LMG27174_02736</name>
</gene>
<dbReference type="InterPro" id="IPR011234">
    <property type="entry name" value="Fumarylacetoacetase-like_C"/>
</dbReference>
<evidence type="ECO:0000256" key="3">
    <source>
        <dbReference type="ARBA" id="ARBA00022723"/>
    </source>
</evidence>
<feature type="domain" description="Fumarylacetoacetase-like C-terminal" evidence="5">
    <location>
        <begin position="57"/>
        <end position="254"/>
    </location>
</feature>
<dbReference type="EMBL" id="CADIJZ010000009">
    <property type="protein sequence ID" value="CAB3682650.1"/>
    <property type="molecule type" value="Genomic_DNA"/>
</dbReference>
<organism evidence="7 10">
    <name type="scientific">Paraburkholderia rhynchosiae</name>
    <dbReference type="NCBI Taxonomy" id="487049"/>
    <lineage>
        <taxon>Bacteria</taxon>
        <taxon>Pseudomonadati</taxon>
        <taxon>Pseudomonadota</taxon>
        <taxon>Betaproteobacteria</taxon>
        <taxon>Burkholderiales</taxon>
        <taxon>Burkholderiaceae</taxon>
        <taxon>Paraburkholderia</taxon>
    </lineage>
</organism>
<dbReference type="InterPro" id="IPR036663">
    <property type="entry name" value="Fumarylacetoacetase_C_sf"/>
</dbReference>
<sequence>MKVVRYSVDGSEQYGISGSDGNIQRLKGSPLEGLHPSGHVDALGSVRVLSPFHRPRVFGLGYNYHAHSQEVGKNTPTLPVLFMKPSTTVIGSDEAIVYPPDGENIHFEGELTVIIGKEARHVSEIDALNYVFGYTCGNDVSDRVLQRRESEYGCLLMGKGYDTFAPIGPVVETELDPSNLRILTRVNGELRQNGNTADLVYDVPALIAYLSKYMTLLPGDHIMTGTPAGVGPIRPGDTIEVEIEGIGVLRNPVVTSVTSAASVDAGRANNQAALPR</sequence>
<dbReference type="GO" id="GO:0019752">
    <property type="term" value="P:carboxylic acid metabolic process"/>
    <property type="evidence" value="ECO:0007669"/>
    <property type="project" value="UniProtKB-ARBA"/>
</dbReference>
<proteinExistence type="inferred from homology"/>
<dbReference type="GO" id="GO:0046872">
    <property type="term" value="F:metal ion binding"/>
    <property type="evidence" value="ECO:0007669"/>
    <property type="project" value="UniProtKB-KW"/>
</dbReference>
<evidence type="ECO:0000313" key="8">
    <source>
        <dbReference type="EMBL" id="PMS30513.1"/>
    </source>
</evidence>
<dbReference type="Proteomes" id="UP000235659">
    <property type="component" value="Unassembled WGS sequence"/>
</dbReference>
<dbReference type="GO" id="GO:0016853">
    <property type="term" value="F:isomerase activity"/>
    <property type="evidence" value="ECO:0007669"/>
    <property type="project" value="UniProtKB-KW"/>
</dbReference>
<evidence type="ECO:0000259" key="5">
    <source>
        <dbReference type="Pfam" id="PF01557"/>
    </source>
</evidence>
<reference evidence="7 10" key="2">
    <citation type="submission" date="2020-04" db="EMBL/GenBank/DDBJ databases">
        <authorList>
            <person name="De Canck E."/>
        </authorList>
    </citation>
    <scope>NUCLEOTIDE SEQUENCE [LARGE SCALE GENOMIC DNA]</scope>
    <source>
        <strain evidence="7 10">LMG 27174</strain>
    </source>
</reference>
<dbReference type="Pfam" id="PF10370">
    <property type="entry name" value="Rv2993c-like_N"/>
    <property type="match status" value="1"/>
</dbReference>
<dbReference type="Pfam" id="PF01557">
    <property type="entry name" value="FAA_hydrolase"/>
    <property type="match status" value="1"/>
</dbReference>
<keyword evidence="4" id="KW-0378">Hydrolase</keyword>
<dbReference type="EMBL" id="PNXY01000008">
    <property type="protein sequence ID" value="PMS30513.1"/>
    <property type="molecule type" value="Genomic_DNA"/>
</dbReference>
<reference evidence="8 9" key="1">
    <citation type="submission" date="2018-01" db="EMBL/GenBank/DDBJ databases">
        <title>Whole genome analyses suggest that Burkholderia sensu lato contains two further novel genera in the rhizoxinica-symbiotica group Mycetohabitans gen. nov., and Trinickia gen. nov.: implications for the evolution of diazotrophy and nodulation in the Burkholderiaceae.</title>
        <authorList>
            <person name="Estrada-de los Santos P."/>
            <person name="Palmer M."/>
            <person name="Chavez-Ramirez B."/>
            <person name="Beukes C."/>
            <person name="Steenkamp E.T."/>
            <person name="Hirsch A.M."/>
            <person name="Manyaka P."/>
            <person name="Maluk M."/>
            <person name="Lafos M."/>
            <person name="Crook M."/>
            <person name="Gross E."/>
            <person name="Simon M.F."/>
            <person name="Bueno dos Reis Junior F."/>
            <person name="Poole P.S."/>
            <person name="Venter S.N."/>
            <person name="James E.K."/>
        </authorList>
    </citation>
    <scope>NUCLEOTIDE SEQUENCE [LARGE SCALE GENOMIC DNA]</scope>
    <source>
        <strain evidence="8 9">WSM 3937</strain>
    </source>
</reference>
<evidence type="ECO:0000313" key="9">
    <source>
        <dbReference type="Proteomes" id="UP000235659"/>
    </source>
</evidence>
<evidence type="ECO:0000259" key="6">
    <source>
        <dbReference type="Pfam" id="PF10370"/>
    </source>
</evidence>
<dbReference type="AlphaFoldDB" id="A0A2N7WM65"/>
<dbReference type="GO" id="GO:0018773">
    <property type="term" value="F:acetylpyruvate hydrolase activity"/>
    <property type="evidence" value="ECO:0007669"/>
    <property type="project" value="TreeGrafter"/>
</dbReference>
<dbReference type="SUPFAM" id="SSF56529">
    <property type="entry name" value="FAH"/>
    <property type="match status" value="1"/>
</dbReference>
<comment type="cofactor">
    <cofactor evidence="1">
        <name>Mg(2+)</name>
        <dbReference type="ChEBI" id="CHEBI:18420"/>
    </cofactor>
</comment>
<evidence type="ECO:0000313" key="10">
    <source>
        <dbReference type="Proteomes" id="UP000494205"/>
    </source>
</evidence>
<dbReference type="Proteomes" id="UP000494205">
    <property type="component" value="Unassembled WGS sequence"/>
</dbReference>
<dbReference type="OrthoDB" id="8582489at2"/>
<evidence type="ECO:0000313" key="7">
    <source>
        <dbReference type="EMBL" id="CAB3682650.1"/>
    </source>
</evidence>
<evidence type="ECO:0000256" key="1">
    <source>
        <dbReference type="ARBA" id="ARBA00001946"/>
    </source>
</evidence>
<dbReference type="FunFam" id="3.90.850.10:FF:000002">
    <property type="entry name" value="2-hydroxyhepta-2,4-diene-1,7-dioate isomerase"/>
    <property type="match status" value="1"/>
</dbReference>
<evidence type="ECO:0000256" key="2">
    <source>
        <dbReference type="ARBA" id="ARBA00010211"/>
    </source>
</evidence>
<evidence type="ECO:0000256" key="4">
    <source>
        <dbReference type="ARBA" id="ARBA00022801"/>
    </source>
</evidence>
<name>A0A2N7WM65_9BURK</name>
<comment type="similarity">
    <text evidence="2">Belongs to the FAH family.</text>
</comment>
<dbReference type="PANTHER" id="PTHR11820">
    <property type="entry name" value="ACYLPYRUVASE"/>
    <property type="match status" value="1"/>
</dbReference>
<protein>
    <submittedName>
        <fullName evidence="8">2-hydroxyhepta-2,4-diene-1,7-dioate isomerase</fullName>
    </submittedName>
</protein>
<dbReference type="Gene3D" id="3.90.850.10">
    <property type="entry name" value="Fumarylacetoacetase-like, C-terminal domain"/>
    <property type="match status" value="1"/>
</dbReference>